<evidence type="ECO:0000313" key="2">
    <source>
        <dbReference type="Proteomes" id="UP000231279"/>
    </source>
</evidence>
<accession>A0A2G9G4Y7</accession>
<comment type="caution">
    <text evidence="1">The sequence shown here is derived from an EMBL/GenBank/DDBJ whole genome shotgun (WGS) entry which is preliminary data.</text>
</comment>
<evidence type="ECO:0000313" key="1">
    <source>
        <dbReference type="EMBL" id="PIN00378.1"/>
    </source>
</evidence>
<sequence>MPGSAKNQVFNCSSGNIFCYCFCYIRILQNHIEAIYLLQDREMNRTNSGQILTTSD</sequence>
<keyword evidence="2" id="KW-1185">Reference proteome</keyword>
<dbReference type="AlphaFoldDB" id="A0A2G9G4Y7"/>
<reference evidence="2" key="1">
    <citation type="journal article" date="2018" name="Gigascience">
        <title>Genome assembly of the Pink Ipe (Handroanthus impetiginosus, Bignoniaceae), a highly valued, ecologically keystone Neotropical timber forest tree.</title>
        <authorList>
            <person name="Silva-Junior O.B."/>
            <person name="Grattapaglia D."/>
            <person name="Novaes E."/>
            <person name="Collevatti R.G."/>
        </authorList>
    </citation>
    <scope>NUCLEOTIDE SEQUENCE [LARGE SCALE GENOMIC DNA]</scope>
    <source>
        <strain evidence="2">cv. UFG-1</strain>
    </source>
</reference>
<proteinExistence type="predicted"/>
<organism evidence="1 2">
    <name type="scientific">Handroanthus impetiginosus</name>
    <dbReference type="NCBI Taxonomy" id="429701"/>
    <lineage>
        <taxon>Eukaryota</taxon>
        <taxon>Viridiplantae</taxon>
        <taxon>Streptophyta</taxon>
        <taxon>Embryophyta</taxon>
        <taxon>Tracheophyta</taxon>
        <taxon>Spermatophyta</taxon>
        <taxon>Magnoliopsida</taxon>
        <taxon>eudicotyledons</taxon>
        <taxon>Gunneridae</taxon>
        <taxon>Pentapetalae</taxon>
        <taxon>asterids</taxon>
        <taxon>lamiids</taxon>
        <taxon>Lamiales</taxon>
        <taxon>Bignoniaceae</taxon>
        <taxon>Crescentiina</taxon>
        <taxon>Tabebuia alliance</taxon>
        <taxon>Handroanthus</taxon>
    </lineage>
</organism>
<gene>
    <name evidence="1" type="ORF">CDL12_27121</name>
</gene>
<dbReference type="EMBL" id="NKXS01007008">
    <property type="protein sequence ID" value="PIN00378.1"/>
    <property type="molecule type" value="Genomic_DNA"/>
</dbReference>
<protein>
    <submittedName>
        <fullName evidence="1">Uncharacterized protein</fullName>
    </submittedName>
</protein>
<name>A0A2G9G4Y7_9LAMI</name>
<dbReference type="Proteomes" id="UP000231279">
    <property type="component" value="Unassembled WGS sequence"/>
</dbReference>